<evidence type="ECO:0000256" key="12">
    <source>
        <dbReference type="SAM" id="Phobius"/>
    </source>
</evidence>
<dbReference type="Proteomes" id="UP000319980">
    <property type="component" value="Unassembled WGS sequence"/>
</dbReference>
<comment type="caution">
    <text evidence="14">The sequence shown here is derived from an EMBL/GenBank/DDBJ whole genome shotgun (WGS) entry which is preliminary data.</text>
</comment>
<gene>
    <name evidence="14" type="ORF">FQY83_08580</name>
</gene>
<evidence type="ECO:0000256" key="2">
    <source>
        <dbReference type="ARBA" id="ARBA00022475"/>
    </source>
</evidence>
<keyword evidence="15" id="KW-1185">Reference proteome</keyword>
<keyword evidence="5 12" id="KW-1133">Transmembrane helix</keyword>
<evidence type="ECO:0000256" key="9">
    <source>
        <dbReference type="ARBA" id="ARBA00040743"/>
    </source>
</evidence>
<keyword evidence="7" id="KW-0143">Chaperone</keyword>
<evidence type="ECO:0000256" key="11">
    <source>
        <dbReference type="PROSITE-ProRule" id="PRU00278"/>
    </source>
</evidence>
<dbReference type="Gene3D" id="1.10.4030.10">
    <property type="entry name" value="Porin chaperone SurA, peptide-binding domain"/>
    <property type="match status" value="1"/>
</dbReference>
<dbReference type="SUPFAM" id="SSF109998">
    <property type="entry name" value="Triger factor/SurA peptide-binding domain-like"/>
    <property type="match status" value="1"/>
</dbReference>
<keyword evidence="3" id="KW-0997">Cell inner membrane</keyword>
<keyword evidence="4 12" id="KW-0812">Transmembrane</keyword>
<dbReference type="PANTHER" id="PTHR47529:SF1">
    <property type="entry name" value="PERIPLASMIC CHAPERONE PPID"/>
    <property type="match status" value="1"/>
</dbReference>
<evidence type="ECO:0000256" key="1">
    <source>
        <dbReference type="ARBA" id="ARBA00004382"/>
    </source>
</evidence>
<evidence type="ECO:0000256" key="4">
    <source>
        <dbReference type="ARBA" id="ARBA00022692"/>
    </source>
</evidence>
<dbReference type="PROSITE" id="PS50198">
    <property type="entry name" value="PPIC_PPIASE_2"/>
    <property type="match status" value="1"/>
</dbReference>
<evidence type="ECO:0000313" key="14">
    <source>
        <dbReference type="EMBL" id="TWT21389.1"/>
    </source>
</evidence>
<keyword evidence="6 12" id="KW-0472">Membrane</keyword>
<proteinExistence type="inferred from homology"/>
<dbReference type="AlphaFoldDB" id="A0A5C5U6I8"/>
<sequence length="697" mass="76934">MRGSFFSAPEFRQAARRARARGMRLNCAATSRAAPSRPPMLQVLREKMSGWIAIVIVALLAIPFAFFGMEQYLFQSGANYAAKVEVQPSWWRSAPDWWLVRKFAWQSEEVSPEEFRNAFENERQRRRQVEGEQFDARAFESPETKREILEALIDQRALKLAAVRDGMVVGDTQVREEINAIPAFQVDGQFDQQRYMLTLQAQGYTPQGFQELVRNDLQAALLRGQVAQSAFTTPGETERMMQLLGERRDVSFVVLPAPAADTAAVSAKEIQDWYDAHRNEYRAPERVTLEYVEIDDSALPPVAEPDEAALRQRYEQEKTRFVEPEQRLVSHILVPVEEGADAAVQKAAQDKAQQLAQQARQPDADFAELAKANPGDPGSAANGGDLGWIRQDGAMVKPFEDAVFAAQAGSISDPVKSPFGWHVIQLREIQAGHQVPFEQVRETLAQEQAQADRERAFNDLVGGFVDEVYRNPTELTAAAKQAGLEVKTAGPIARGEGEGVVAMPAVQRAAFSDSLVQDGTVSDPIEVGPDRNVLIRVASHEPERALTVNEAREAIVAAIRGDRARKRVEADAQALVEKLEAGESLQALADARSLQRQNMLGVPRGAPVPDAAAAEAYFRAPVPAEGKVSPGKVALPDGGFVVFTVDKVTPGDTKEATDAERDMFRQQMAALLGREDADTMLRALRRQMKVTVVESRL</sequence>
<feature type="domain" description="PpiC" evidence="13">
    <location>
        <begin position="324"/>
        <end position="428"/>
    </location>
</feature>
<protein>
    <recommendedName>
        <fullName evidence="9">Periplasmic chaperone PpiD</fullName>
    </recommendedName>
    <alternativeName>
        <fullName evidence="10">Periplasmic folding chaperone</fullName>
    </alternativeName>
</protein>
<name>A0A5C5U6I8_9GAMM</name>
<dbReference type="Pfam" id="PF13616">
    <property type="entry name" value="Rotamase_3"/>
    <property type="match status" value="1"/>
</dbReference>
<evidence type="ECO:0000256" key="10">
    <source>
        <dbReference type="ARBA" id="ARBA00042775"/>
    </source>
</evidence>
<dbReference type="InterPro" id="IPR000297">
    <property type="entry name" value="PPIase_PpiC"/>
</dbReference>
<evidence type="ECO:0000256" key="6">
    <source>
        <dbReference type="ARBA" id="ARBA00023136"/>
    </source>
</evidence>
<evidence type="ECO:0000256" key="8">
    <source>
        <dbReference type="ARBA" id="ARBA00038408"/>
    </source>
</evidence>
<dbReference type="Pfam" id="PF13624">
    <property type="entry name" value="SurA_N_3"/>
    <property type="match status" value="2"/>
</dbReference>
<comment type="subcellular location">
    <subcellularLocation>
        <location evidence="1">Cell inner membrane</location>
        <topology evidence="1">Single-pass type II membrane protein</topology>
        <orientation evidence="1">Periplasmic side</orientation>
    </subcellularLocation>
</comment>
<dbReference type="InterPro" id="IPR027304">
    <property type="entry name" value="Trigger_fact/SurA_dom_sf"/>
</dbReference>
<evidence type="ECO:0000256" key="7">
    <source>
        <dbReference type="ARBA" id="ARBA00023186"/>
    </source>
</evidence>
<dbReference type="EMBL" id="VOHK01000003">
    <property type="protein sequence ID" value="TWT21389.1"/>
    <property type="molecule type" value="Genomic_DNA"/>
</dbReference>
<organism evidence="14 15">
    <name type="scientific">Luteimonas marina</name>
    <dbReference type="NCBI Taxonomy" id="488485"/>
    <lineage>
        <taxon>Bacteria</taxon>
        <taxon>Pseudomonadati</taxon>
        <taxon>Pseudomonadota</taxon>
        <taxon>Gammaproteobacteria</taxon>
        <taxon>Lysobacterales</taxon>
        <taxon>Lysobacteraceae</taxon>
        <taxon>Luteimonas</taxon>
    </lineage>
</organism>
<reference evidence="14 15" key="1">
    <citation type="journal article" date="2008" name="Int. J. Syst. Evol. Microbiol.">
        <title>Luteimonas marina sp. nov., isolated from seawater.</title>
        <authorList>
            <person name="Baik K.S."/>
            <person name="Park S.C."/>
            <person name="Kim M.S."/>
            <person name="Kim E.M."/>
            <person name="Park C."/>
            <person name="Chun J."/>
            <person name="Seong C.N."/>
        </authorList>
    </citation>
    <scope>NUCLEOTIDE SEQUENCE [LARGE SCALE GENOMIC DNA]</scope>
    <source>
        <strain evidence="14 15">FR1330</strain>
    </source>
</reference>
<dbReference type="PANTHER" id="PTHR47529">
    <property type="entry name" value="PEPTIDYL-PROLYL CIS-TRANS ISOMERASE D"/>
    <property type="match status" value="1"/>
</dbReference>
<evidence type="ECO:0000259" key="13">
    <source>
        <dbReference type="PROSITE" id="PS50198"/>
    </source>
</evidence>
<dbReference type="GO" id="GO:0003755">
    <property type="term" value="F:peptidyl-prolyl cis-trans isomerase activity"/>
    <property type="evidence" value="ECO:0007669"/>
    <property type="project" value="UniProtKB-KW"/>
</dbReference>
<keyword evidence="11 14" id="KW-0413">Isomerase</keyword>
<dbReference type="SUPFAM" id="SSF54534">
    <property type="entry name" value="FKBP-like"/>
    <property type="match status" value="1"/>
</dbReference>
<keyword evidence="2" id="KW-1003">Cell membrane</keyword>
<feature type="transmembrane region" description="Helical" evidence="12">
    <location>
        <begin position="50"/>
        <end position="69"/>
    </location>
</feature>
<evidence type="ECO:0000256" key="5">
    <source>
        <dbReference type="ARBA" id="ARBA00022989"/>
    </source>
</evidence>
<evidence type="ECO:0000256" key="3">
    <source>
        <dbReference type="ARBA" id="ARBA00022519"/>
    </source>
</evidence>
<dbReference type="Gene3D" id="3.10.50.40">
    <property type="match status" value="1"/>
</dbReference>
<evidence type="ECO:0000313" key="15">
    <source>
        <dbReference type="Proteomes" id="UP000319980"/>
    </source>
</evidence>
<dbReference type="InterPro" id="IPR046357">
    <property type="entry name" value="PPIase_dom_sf"/>
</dbReference>
<keyword evidence="11" id="KW-0697">Rotamase</keyword>
<dbReference type="GO" id="GO:0005886">
    <property type="term" value="C:plasma membrane"/>
    <property type="evidence" value="ECO:0007669"/>
    <property type="project" value="UniProtKB-SubCell"/>
</dbReference>
<dbReference type="InterPro" id="IPR052029">
    <property type="entry name" value="PpiD_chaperone"/>
</dbReference>
<accession>A0A5C5U6I8</accession>
<comment type="similarity">
    <text evidence="8">Belongs to the PpiD chaperone family.</text>
</comment>